<dbReference type="InterPro" id="IPR011053">
    <property type="entry name" value="Single_hybrid_motif"/>
</dbReference>
<proteinExistence type="predicted"/>
<evidence type="ECO:0000259" key="1">
    <source>
        <dbReference type="Pfam" id="PF00364"/>
    </source>
</evidence>
<dbReference type="EMBL" id="RHHT01000011">
    <property type="protein sequence ID" value="RNB81856.1"/>
    <property type="molecule type" value="Genomic_DNA"/>
</dbReference>
<dbReference type="Pfam" id="PF00364">
    <property type="entry name" value="Biotin_lipoyl"/>
    <property type="match status" value="1"/>
</dbReference>
<dbReference type="Gene3D" id="2.40.50.100">
    <property type="match status" value="1"/>
</dbReference>
<dbReference type="Proteomes" id="UP000281915">
    <property type="component" value="Unassembled WGS sequence"/>
</dbReference>
<dbReference type="SUPFAM" id="SSF51230">
    <property type="entry name" value="Single hybrid motif"/>
    <property type="match status" value="1"/>
</dbReference>
<dbReference type="AlphaFoldDB" id="A0A3M8D174"/>
<dbReference type="RefSeq" id="WP_122912683.1">
    <property type="nucleotide sequence ID" value="NZ_RHHT01000011.1"/>
</dbReference>
<protein>
    <submittedName>
        <fullName evidence="2">Acetyl-CoA carboxylase biotin carboxyl carrier protein subunit</fullName>
    </submittedName>
</protein>
<name>A0A3M8D174_9BACL</name>
<comment type="caution">
    <text evidence="2">The sequence shown here is derived from an EMBL/GenBank/DDBJ whole genome shotgun (WGS) entry which is preliminary data.</text>
</comment>
<dbReference type="InterPro" id="IPR000089">
    <property type="entry name" value="Biotin_lipoyl"/>
</dbReference>
<organism evidence="2 3">
    <name type="scientific">Brevibacillus panacihumi</name>
    <dbReference type="NCBI Taxonomy" id="497735"/>
    <lineage>
        <taxon>Bacteria</taxon>
        <taxon>Bacillati</taxon>
        <taxon>Bacillota</taxon>
        <taxon>Bacilli</taxon>
        <taxon>Bacillales</taxon>
        <taxon>Paenibacillaceae</taxon>
        <taxon>Brevibacillus</taxon>
    </lineage>
</organism>
<feature type="domain" description="Lipoyl-binding" evidence="1">
    <location>
        <begin position="87"/>
        <end position="150"/>
    </location>
</feature>
<evidence type="ECO:0000313" key="2">
    <source>
        <dbReference type="EMBL" id="RNB81856.1"/>
    </source>
</evidence>
<gene>
    <name evidence="2" type="ORF">EDM58_06930</name>
</gene>
<sequence>MKLHDIRELIKLVNQTSIEELEWERDGKSIVIKKAAPATIVVTPEAPAQEAVETNENEGYQQAAAAVEEAAAVKEPVASVEKISYISSSSVGLFYAAVSPGQSMKTGDLVGRLNVESLQLTEEVRAVVDGEVAEILVADGQLVDYGRNLVAVKTK</sequence>
<reference evidence="2 3" key="1">
    <citation type="submission" date="2018-10" db="EMBL/GenBank/DDBJ databases">
        <title>Phylogenomics of Brevibacillus.</title>
        <authorList>
            <person name="Dunlap C."/>
        </authorList>
    </citation>
    <scope>NUCLEOTIDE SEQUENCE [LARGE SCALE GENOMIC DNA]</scope>
    <source>
        <strain evidence="2 3">JCM 15085</strain>
    </source>
</reference>
<evidence type="ECO:0000313" key="3">
    <source>
        <dbReference type="Proteomes" id="UP000281915"/>
    </source>
</evidence>
<accession>A0A3M8D174</accession>